<evidence type="ECO:0008006" key="5">
    <source>
        <dbReference type="Google" id="ProtNLM"/>
    </source>
</evidence>
<keyword evidence="4" id="KW-1185">Reference proteome</keyword>
<organism evidence="3 4">
    <name type="scientific">Moraxella oculi</name>
    <dbReference type="NCBI Taxonomy" id="2940516"/>
    <lineage>
        <taxon>Bacteria</taxon>
        <taxon>Pseudomonadati</taxon>
        <taxon>Pseudomonadota</taxon>
        <taxon>Gammaproteobacteria</taxon>
        <taxon>Moraxellales</taxon>
        <taxon>Moraxellaceae</taxon>
        <taxon>Moraxella</taxon>
    </lineage>
</organism>
<proteinExistence type="predicted"/>
<keyword evidence="2" id="KW-0812">Transmembrane</keyword>
<dbReference type="Gene3D" id="3.30.70.1070">
    <property type="entry name" value="Sporulation related repeat"/>
    <property type="match status" value="1"/>
</dbReference>
<dbReference type="Proteomes" id="UP001624684">
    <property type="component" value="Unassembled WGS sequence"/>
</dbReference>
<accession>A0ABW8U6L0</accession>
<dbReference type="InterPro" id="IPR036680">
    <property type="entry name" value="SPOR-like_sf"/>
</dbReference>
<evidence type="ECO:0000256" key="2">
    <source>
        <dbReference type="SAM" id="Phobius"/>
    </source>
</evidence>
<comment type="caution">
    <text evidence="3">The sequence shown here is derived from an EMBL/GenBank/DDBJ whole genome shotgun (WGS) entry which is preliminary data.</text>
</comment>
<evidence type="ECO:0000313" key="3">
    <source>
        <dbReference type="EMBL" id="MFL1732077.1"/>
    </source>
</evidence>
<evidence type="ECO:0000313" key="4">
    <source>
        <dbReference type="Proteomes" id="UP001624684"/>
    </source>
</evidence>
<feature type="region of interest" description="Disordered" evidence="1">
    <location>
        <begin position="225"/>
        <end position="314"/>
    </location>
</feature>
<evidence type="ECO:0000256" key="1">
    <source>
        <dbReference type="SAM" id="MobiDB-lite"/>
    </source>
</evidence>
<sequence>MAISATIKEKYHRRQALYWLGLAVAMLVAWLILWIASSAPTITKKDEIDKKNTNSTELPTHIESLGELDTVVPPIDFSTLIRDLRTYPAEFKDKKYFNAKKFTIQVMDVSQNDVIVNYLNTRNDRDRFAYFRYLDDNKNPRYILTYGKFDSMEQANATAHAVSFALPTSVQVNAVAMADYLSIIDDYERGDVIRDSSSRQPRQVRLQATRNEIPIQAATKADEMLANRSQEQARERASAIQRQENDGMMESKSAVRMPTASTPEENISFDDQSKPSQPKETVPAIINETPIQKPSPPEVIATPNVNTSKIPGSE</sequence>
<gene>
    <name evidence="3" type="ORF">ACJHVH_03560</name>
</gene>
<protein>
    <recommendedName>
        <fullName evidence="5">SPOR domain-containing protein</fullName>
    </recommendedName>
</protein>
<feature type="compositionally biased region" description="Polar residues" evidence="1">
    <location>
        <begin position="303"/>
        <end position="314"/>
    </location>
</feature>
<dbReference type="RefSeq" id="WP_407068784.1">
    <property type="nucleotide sequence ID" value="NZ_JBJJXE010000003.1"/>
</dbReference>
<feature type="transmembrane region" description="Helical" evidence="2">
    <location>
        <begin position="16"/>
        <end position="36"/>
    </location>
</feature>
<keyword evidence="2" id="KW-1133">Transmembrane helix</keyword>
<feature type="compositionally biased region" description="Basic and acidic residues" evidence="1">
    <location>
        <begin position="225"/>
        <end position="237"/>
    </location>
</feature>
<dbReference type="EMBL" id="JBJJXE010000003">
    <property type="protein sequence ID" value="MFL1732077.1"/>
    <property type="molecule type" value="Genomic_DNA"/>
</dbReference>
<name>A0ABW8U6L0_9GAMM</name>
<keyword evidence="2" id="KW-0472">Membrane</keyword>
<reference evidence="3 4" key="1">
    <citation type="submission" date="2024-11" db="EMBL/GenBank/DDBJ databases">
        <title>First Report of Moraxella oculi in Brazil in an Infectious Bovine Keratoconjunctivitis Outbreak.</title>
        <authorList>
            <person name="Carvalho C.V."/>
            <person name="Domingues R."/>
            <person name="Coutinho C."/>
            <person name="Honorio N.T.B.S."/>
            <person name="Faza D.R.L.R."/>
            <person name="Carvalho W.A."/>
            <person name="Machado A.B.F."/>
            <person name="Martins M.F."/>
            <person name="Gaspar E.B."/>
        </authorList>
    </citation>
    <scope>NUCLEOTIDE SEQUENCE [LARGE SCALE GENOMIC DNA]</scope>
    <source>
        <strain evidence="3 4">2117LE</strain>
    </source>
</reference>